<dbReference type="AlphaFoldDB" id="A0A918C7N6"/>
<dbReference type="Proteomes" id="UP000603865">
    <property type="component" value="Unassembled WGS sequence"/>
</dbReference>
<reference evidence="1" key="1">
    <citation type="journal article" date="2014" name="Int. J. Syst. Evol. Microbiol.">
        <title>Complete genome sequence of Corynebacterium casei LMG S-19264T (=DSM 44701T), isolated from a smear-ripened cheese.</title>
        <authorList>
            <consortium name="US DOE Joint Genome Institute (JGI-PGF)"/>
            <person name="Walter F."/>
            <person name="Albersmeier A."/>
            <person name="Kalinowski J."/>
            <person name="Ruckert C."/>
        </authorList>
    </citation>
    <scope>NUCLEOTIDE SEQUENCE</scope>
    <source>
        <strain evidence="1">JCM 31311</strain>
    </source>
</reference>
<dbReference type="RefSeq" id="WP_189090520.1">
    <property type="nucleotide sequence ID" value="NZ_BMQL01000011.1"/>
</dbReference>
<gene>
    <name evidence="1" type="ORF">GCM10008957_23220</name>
</gene>
<accession>A0A918C7N6</accession>
<keyword evidence="2" id="KW-1185">Reference proteome</keyword>
<name>A0A918C7N6_9DEIO</name>
<proteinExistence type="predicted"/>
<comment type="caution">
    <text evidence="1">The sequence shown here is derived from an EMBL/GenBank/DDBJ whole genome shotgun (WGS) entry which is preliminary data.</text>
</comment>
<reference evidence="1" key="2">
    <citation type="submission" date="2020-09" db="EMBL/GenBank/DDBJ databases">
        <authorList>
            <person name="Sun Q."/>
            <person name="Ohkuma M."/>
        </authorList>
    </citation>
    <scope>NUCLEOTIDE SEQUENCE</scope>
    <source>
        <strain evidence="1">JCM 31311</strain>
    </source>
</reference>
<protein>
    <submittedName>
        <fullName evidence="1">Uncharacterized protein</fullName>
    </submittedName>
</protein>
<dbReference type="EMBL" id="BMQL01000011">
    <property type="protein sequence ID" value="GGR09812.1"/>
    <property type="molecule type" value="Genomic_DNA"/>
</dbReference>
<sequence length="804" mass="89206">MIHFQHAPYEVIAATAAQAPSNSWEQELRYLAGQYQPMSDREVFSLAQIALEKAPGERAQRLGAGADASEQEAATRQDALDAQDLLFRHVLPVVLTAARQWTARFSSWRASLDAAINIARQNLPRVVETMTGPRAGTKTARGWNPHLATLRLHGWVRMALDLEMVKAARALSQSVDSGFLEDVSWAKKANREFQEALGNDLRWWPEYWVVRSVATKPAAPLLKGRRNVLPKKGKVPAYLNEADVMVEYEDESGPILIHEHRRYPLGARPGLPGNRYTQKWVQQQPLQLKAPLHLQKAALFDLRMRRDRELSATLSERWLRSLAALQYWAAVPDAVQKAELQAYEHLTGKKVKAFTPSMLRGFTSSDRENFAAAQLRSVRSLLNRQSRRLTGLMRPGWAASLLSGTVADSLDAPLSLDDQGFTALDVTLKDNDASATVEGRFDHIEAVNEGVGPRYRAPLVPGERVQLAQQLTNLPAVLVNTVLHGNVKALSRAHAAMVKESRIQQRWLRACEQADLPPREAREIAQAALTYVHARFSAKLGAAEFAGLKKFVQLFRKGEAALGFGGRREHVPVLTLVSEYRRFGRYTGEAESLWLAACREQHLTPAQALELIQRLPVNLQRRDAPRVRQHRHQPASREFTRFVQKHGERQVALIDGLALEVGQRVTALRSQERHAANDLLAIGKRAPLSRVRAVRVGREFIVQEPLAPTVLGDNALSVWRATLENAQSALTAALERLEQATNVGHLFAVAEAELQAEVAVQEAQALLLGEDWIVDALAGMTPAAGASDTSRASSAAAQQYSLHN</sequence>
<evidence type="ECO:0000313" key="1">
    <source>
        <dbReference type="EMBL" id="GGR09812.1"/>
    </source>
</evidence>
<organism evidence="1 2">
    <name type="scientific">Deinococcus ruber</name>
    <dbReference type="NCBI Taxonomy" id="1848197"/>
    <lineage>
        <taxon>Bacteria</taxon>
        <taxon>Thermotogati</taxon>
        <taxon>Deinococcota</taxon>
        <taxon>Deinococci</taxon>
        <taxon>Deinococcales</taxon>
        <taxon>Deinococcaceae</taxon>
        <taxon>Deinococcus</taxon>
    </lineage>
</organism>
<evidence type="ECO:0000313" key="2">
    <source>
        <dbReference type="Proteomes" id="UP000603865"/>
    </source>
</evidence>